<evidence type="ECO:0000256" key="2">
    <source>
        <dbReference type="SAM" id="SignalP"/>
    </source>
</evidence>
<evidence type="ECO:0000256" key="1">
    <source>
        <dbReference type="ARBA" id="ARBA00006987"/>
    </source>
</evidence>
<evidence type="ECO:0000313" key="3">
    <source>
        <dbReference type="EMBL" id="MFC3682550.1"/>
    </source>
</evidence>
<feature type="signal peptide" evidence="2">
    <location>
        <begin position="1"/>
        <end position="27"/>
    </location>
</feature>
<protein>
    <submittedName>
        <fullName evidence="3">Bug family tripartite tricarboxylate transporter substrate binding protein</fullName>
    </submittedName>
</protein>
<dbReference type="Gene3D" id="3.40.190.150">
    <property type="entry name" value="Bordetella uptake gene, domain 1"/>
    <property type="match status" value="1"/>
</dbReference>
<comment type="similarity">
    <text evidence="1">Belongs to the UPF0065 (bug) family.</text>
</comment>
<dbReference type="PANTHER" id="PTHR42928:SF5">
    <property type="entry name" value="BLR1237 PROTEIN"/>
    <property type="match status" value="1"/>
</dbReference>
<dbReference type="InterPro" id="IPR042100">
    <property type="entry name" value="Bug_dom1"/>
</dbReference>
<feature type="chain" id="PRO_5046830991" evidence="2">
    <location>
        <begin position="28"/>
        <end position="324"/>
    </location>
</feature>
<dbReference type="PIRSF" id="PIRSF017082">
    <property type="entry name" value="YflP"/>
    <property type="match status" value="1"/>
</dbReference>
<accession>A0ABV7VYJ2</accession>
<dbReference type="InterPro" id="IPR006311">
    <property type="entry name" value="TAT_signal"/>
</dbReference>
<dbReference type="PROSITE" id="PS51318">
    <property type="entry name" value="TAT"/>
    <property type="match status" value="1"/>
</dbReference>
<dbReference type="SUPFAM" id="SSF53850">
    <property type="entry name" value="Periplasmic binding protein-like II"/>
    <property type="match status" value="1"/>
</dbReference>
<dbReference type="Gene3D" id="3.40.190.10">
    <property type="entry name" value="Periplasmic binding protein-like II"/>
    <property type="match status" value="1"/>
</dbReference>
<keyword evidence="4" id="KW-1185">Reference proteome</keyword>
<reference evidence="4" key="1">
    <citation type="journal article" date="2019" name="Int. J. Syst. Evol. Microbiol.">
        <title>The Global Catalogue of Microorganisms (GCM) 10K type strain sequencing project: providing services to taxonomists for standard genome sequencing and annotation.</title>
        <authorList>
            <consortium name="The Broad Institute Genomics Platform"/>
            <consortium name="The Broad Institute Genome Sequencing Center for Infectious Disease"/>
            <person name="Wu L."/>
            <person name="Ma J."/>
        </authorList>
    </citation>
    <scope>NUCLEOTIDE SEQUENCE [LARGE SCALE GENOMIC DNA]</scope>
    <source>
        <strain evidence="4">KCTC 42501</strain>
    </source>
</reference>
<dbReference type="PANTHER" id="PTHR42928">
    <property type="entry name" value="TRICARBOXYLATE-BINDING PROTEIN"/>
    <property type="match status" value="1"/>
</dbReference>
<dbReference type="RefSeq" id="WP_382170593.1">
    <property type="nucleotide sequence ID" value="NZ_JBHRXX010000001.1"/>
</dbReference>
<organism evidence="3 4">
    <name type="scientific">Hydrogenophaga luteola</name>
    <dbReference type="NCBI Taxonomy" id="1591122"/>
    <lineage>
        <taxon>Bacteria</taxon>
        <taxon>Pseudomonadati</taxon>
        <taxon>Pseudomonadota</taxon>
        <taxon>Betaproteobacteria</taxon>
        <taxon>Burkholderiales</taxon>
        <taxon>Comamonadaceae</taxon>
        <taxon>Hydrogenophaga</taxon>
    </lineage>
</organism>
<proteinExistence type="inferred from homology"/>
<dbReference type="InterPro" id="IPR005064">
    <property type="entry name" value="BUG"/>
</dbReference>
<name>A0ABV7VYJ2_9BURK</name>
<gene>
    <name evidence="3" type="ORF">ACFOPI_03025</name>
</gene>
<evidence type="ECO:0000313" key="4">
    <source>
        <dbReference type="Proteomes" id="UP001595729"/>
    </source>
</evidence>
<dbReference type="Pfam" id="PF03401">
    <property type="entry name" value="TctC"/>
    <property type="match status" value="1"/>
</dbReference>
<sequence>MFDPSRRRLLQTLAGAAMLGATAAASAQSGANVIKVIVPFVAGGITDQVARGVLDRVSKSLAQTLVIENRPGAGSRIGSETVMRADPDGTTLLFTNPSYSILPITDTAVKYDPVKALAPVALVGTYGLPVVVSNRLPVNTLGEFIAHARKHPGQLSYGSAGMGSGAHFAGEFFQSLTGTEMVHVPYKSTAAAIIDVAGGVLDLTFDATAKSYADAGKVKIVAVTGKHRDPRLPLVPTAAESGLKDFVLGSWLGLFAPVGTPAAVVERLNKAVNAALADPGLVKQMEDLGITASSGSPLALGSAVQQDMVLYRRIANDAKLTFRE</sequence>
<dbReference type="Proteomes" id="UP001595729">
    <property type="component" value="Unassembled WGS sequence"/>
</dbReference>
<comment type="caution">
    <text evidence="3">The sequence shown here is derived from an EMBL/GenBank/DDBJ whole genome shotgun (WGS) entry which is preliminary data.</text>
</comment>
<dbReference type="EMBL" id="JBHRXX010000001">
    <property type="protein sequence ID" value="MFC3682550.1"/>
    <property type="molecule type" value="Genomic_DNA"/>
</dbReference>
<keyword evidence="2" id="KW-0732">Signal</keyword>